<proteinExistence type="inferred from homology"/>
<evidence type="ECO:0000256" key="6">
    <source>
        <dbReference type="ARBA" id="ARBA00022519"/>
    </source>
</evidence>
<evidence type="ECO:0000256" key="9">
    <source>
        <dbReference type="ARBA" id="ARBA00022692"/>
    </source>
</evidence>
<keyword evidence="6" id="KW-0997">Cell inner membrane</keyword>
<keyword evidence="5" id="KW-1003">Cell membrane</keyword>
<evidence type="ECO:0000259" key="13">
    <source>
        <dbReference type="Pfam" id="PF13632"/>
    </source>
</evidence>
<keyword evidence="7" id="KW-0328">Glycosyltransferase</keyword>
<feature type="transmembrane region" description="Helical" evidence="12">
    <location>
        <begin position="433"/>
        <end position="457"/>
    </location>
</feature>
<dbReference type="AlphaFoldDB" id="A0A2V3ZK41"/>
<feature type="transmembrane region" description="Helical" evidence="12">
    <location>
        <begin position="547"/>
        <end position="569"/>
    </location>
</feature>
<dbReference type="Pfam" id="PF13632">
    <property type="entry name" value="Glyco_trans_2_3"/>
    <property type="match status" value="1"/>
</dbReference>
<evidence type="ECO:0000313" key="14">
    <source>
        <dbReference type="EMBL" id="PXX91085.1"/>
    </source>
</evidence>
<organism evidence="14 15">
    <name type="scientific">Marinobacter vulgaris</name>
    <dbReference type="NCBI Taxonomy" id="1928331"/>
    <lineage>
        <taxon>Bacteria</taxon>
        <taxon>Pseudomonadati</taxon>
        <taxon>Pseudomonadota</taxon>
        <taxon>Gammaproteobacteria</taxon>
        <taxon>Pseudomonadales</taxon>
        <taxon>Marinobacteraceae</taxon>
        <taxon>Marinobacter</taxon>
    </lineage>
</organism>
<gene>
    <name evidence="14" type="ORF">DIT71_09400</name>
</gene>
<dbReference type="InterPro" id="IPR029044">
    <property type="entry name" value="Nucleotide-diphossugar_trans"/>
</dbReference>
<comment type="subcellular location">
    <subcellularLocation>
        <location evidence="1">Cell inner membrane</location>
        <topology evidence="1">Multi-pass membrane protein</topology>
    </subcellularLocation>
</comment>
<comment type="caution">
    <text evidence="14">The sequence shown here is derived from an EMBL/GenBank/DDBJ whole genome shotgun (WGS) entry which is preliminary data.</text>
</comment>
<dbReference type="Gene3D" id="3.90.550.10">
    <property type="entry name" value="Spore Coat Polysaccharide Biosynthesis Protein SpsA, Chain A"/>
    <property type="match status" value="1"/>
</dbReference>
<feature type="transmembrane region" description="Helical" evidence="12">
    <location>
        <begin position="379"/>
        <end position="399"/>
    </location>
</feature>
<feature type="domain" description="Glycosyltransferase 2-like" evidence="13">
    <location>
        <begin position="208"/>
        <end position="404"/>
    </location>
</feature>
<evidence type="ECO:0000256" key="8">
    <source>
        <dbReference type="ARBA" id="ARBA00022679"/>
    </source>
</evidence>
<evidence type="ECO:0000256" key="1">
    <source>
        <dbReference type="ARBA" id="ARBA00004429"/>
    </source>
</evidence>
<dbReference type="GO" id="GO:0016758">
    <property type="term" value="F:hexosyltransferase activity"/>
    <property type="evidence" value="ECO:0007669"/>
    <property type="project" value="TreeGrafter"/>
</dbReference>
<dbReference type="RefSeq" id="WP_114613307.1">
    <property type="nucleotide sequence ID" value="NZ_QFWX01000004.1"/>
</dbReference>
<feature type="transmembrane region" description="Helical" evidence="12">
    <location>
        <begin position="58"/>
        <end position="85"/>
    </location>
</feature>
<dbReference type="InterPro" id="IPR050321">
    <property type="entry name" value="Glycosyltr_2/OpgH_subfam"/>
</dbReference>
<evidence type="ECO:0000256" key="12">
    <source>
        <dbReference type="SAM" id="Phobius"/>
    </source>
</evidence>
<dbReference type="GO" id="GO:0005886">
    <property type="term" value="C:plasma membrane"/>
    <property type="evidence" value="ECO:0007669"/>
    <property type="project" value="UniProtKB-SubCell"/>
</dbReference>
<evidence type="ECO:0000256" key="7">
    <source>
        <dbReference type="ARBA" id="ARBA00022676"/>
    </source>
</evidence>
<reference evidence="15" key="1">
    <citation type="submission" date="2018-05" db="EMBL/GenBank/DDBJ databases">
        <authorList>
            <person name="Lu D."/>
        </authorList>
    </citation>
    <scope>NUCLEOTIDE SEQUENCE [LARGE SCALE GENOMIC DNA]</scope>
    <source>
        <strain evidence="15">F01</strain>
    </source>
</reference>
<dbReference type="OrthoDB" id="9775281at2"/>
<dbReference type="CDD" id="cd04191">
    <property type="entry name" value="Glucan_BSP_MdoH"/>
    <property type="match status" value="1"/>
</dbReference>
<keyword evidence="10 12" id="KW-1133">Transmembrane helix</keyword>
<comment type="pathway">
    <text evidence="2">Glycan metabolism; osmoregulated periplasmic glucan (OPG) biosynthesis.</text>
</comment>
<evidence type="ECO:0000256" key="3">
    <source>
        <dbReference type="ARBA" id="ARBA00009337"/>
    </source>
</evidence>
<dbReference type="PANTHER" id="PTHR43867">
    <property type="entry name" value="CELLULOSE SYNTHASE CATALYTIC SUBUNIT A [UDP-FORMING]"/>
    <property type="match status" value="1"/>
</dbReference>
<keyword evidence="15" id="KW-1185">Reference proteome</keyword>
<keyword evidence="11 12" id="KW-0472">Membrane</keyword>
<evidence type="ECO:0000256" key="10">
    <source>
        <dbReference type="ARBA" id="ARBA00022989"/>
    </source>
</evidence>
<evidence type="ECO:0000256" key="2">
    <source>
        <dbReference type="ARBA" id="ARBA00005001"/>
    </source>
</evidence>
<dbReference type="NCBIfam" id="NF003958">
    <property type="entry name" value="PRK05454.2-1"/>
    <property type="match status" value="1"/>
</dbReference>
<comment type="similarity">
    <text evidence="3">Belongs to the glycosyltransferase 2 family. OpgH subfamily.</text>
</comment>
<accession>A0A2V3ZK41</accession>
<evidence type="ECO:0000256" key="5">
    <source>
        <dbReference type="ARBA" id="ARBA00022475"/>
    </source>
</evidence>
<dbReference type="SUPFAM" id="SSF53448">
    <property type="entry name" value="Nucleotide-diphospho-sugar transferases"/>
    <property type="match status" value="1"/>
</dbReference>
<evidence type="ECO:0000313" key="15">
    <source>
        <dbReference type="Proteomes" id="UP000253987"/>
    </source>
</evidence>
<evidence type="ECO:0000256" key="4">
    <source>
        <dbReference type="ARBA" id="ARBA00020585"/>
    </source>
</evidence>
<dbReference type="PANTHER" id="PTHR43867:SF5">
    <property type="entry name" value="GLUCANS BIOSYNTHESIS GLUCOSYLTRANSFERASE H"/>
    <property type="match status" value="1"/>
</dbReference>
<name>A0A2V3ZK41_9GAMM</name>
<keyword evidence="8 14" id="KW-0808">Transferase</keyword>
<evidence type="ECO:0000256" key="11">
    <source>
        <dbReference type="ARBA" id="ARBA00023136"/>
    </source>
</evidence>
<sequence length="714" mass="80756">MDNSAATKARRRSGSWRRVATFRRLLLTVFVVGQTLVACYFLLWVLPYHGGTLVELGLLVLFALLYMWIAVGFWTGLFGFVLRLIGGDRYSLLKRHAGAALEATPLAPTAIIMPVYHEPVYWTLCGLKAVYQDLERSGHLDQFEFHILSDSRDPNVWLEEQAIWYQLCQELGAEGRLFYRRRRVNLNFKSGNVADFLRRWGRRYRYTVVLDADSLLSADTIVRMVQLMEREPNVGILQTAPSIINGESLFARVQQFSNRLYSTLFASGLAAIQMGDAAFWGHNAIIRIKPFMDHCGLRKLRGFGLFRGPIMSHDFVEAAYMGRAGYEVWLEPGLGNSFEESPPTLSDELARDNRWSRGNLQHLWILLFGRRLRLAHRMALLNGVMAYMASPLWLAFLILTTVEAVQMTVASIDYFPEGHQGLFPLWPEWRPEWALGLALSTLSLLFIPKFLAVLDAVIHGAARQFGGVLRLLASVLVEIVISVLLAPIRMMAHSRYVIGALLNLSLTWAGQNRTQETAWRDAFVTQFPGMVVAAGWSAFAWSLDPMFFLWSLPVAIPLILAAPTSVLLSRVGPGQALRKWGMLLIPEERVPVQVLEDARAARSGSANASMLTAVEEAVVRPRLNRLHQALARNVRLAKRAELLGPLVERCGTEGPGRLSRSELSQIFRDRQSLRELHQLAWQAPPDSFWDRRITMLSRKGRKRRKRSAPWTDAN</sequence>
<dbReference type="NCBIfam" id="NF003962">
    <property type="entry name" value="PRK05454.2-5"/>
    <property type="match status" value="1"/>
</dbReference>
<dbReference type="EMBL" id="QFWX01000004">
    <property type="protein sequence ID" value="PXX91085.1"/>
    <property type="molecule type" value="Genomic_DNA"/>
</dbReference>
<protein>
    <recommendedName>
        <fullName evidence="4">Glucans biosynthesis glucosyltransferase H</fullName>
    </recommendedName>
</protein>
<dbReference type="Proteomes" id="UP000253987">
    <property type="component" value="Unassembled WGS sequence"/>
</dbReference>
<feature type="transmembrane region" description="Helical" evidence="12">
    <location>
        <begin position="21"/>
        <end position="46"/>
    </location>
</feature>
<reference evidence="14 15" key="2">
    <citation type="submission" date="2018-06" db="EMBL/GenBank/DDBJ databases">
        <title>Marinobactersediminissp. nov, a moderately halophilic bacterium isolated from marine solar saltern.</title>
        <authorList>
            <person name="Zhang Y."/>
        </authorList>
    </citation>
    <scope>NUCLEOTIDE SEQUENCE [LARGE SCALE GENOMIC DNA]</scope>
    <source>
        <strain evidence="14 15">F01</strain>
    </source>
</reference>
<keyword evidence="9 12" id="KW-0812">Transmembrane</keyword>
<feature type="transmembrane region" description="Helical" evidence="12">
    <location>
        <begin position="469"/>
        <end position="488"/>
    </location>
</feature>
<dbReference type="InterPro" id="IPR001173">
    <property type="entry name" value="Glyco_trans_2-like"/>
</dbReference>